<sequence>MDQALETLSASRGSLSRAVESMPTPVLLILFFSVIIILQCLSATPADDLLPVHECRLISLPGVTKKGHAYLDVGTRQLVFSEQKLDAYERREERREQRKLRKYYRLREALREYRKVSRRIPEHPEEVLEVV</sequence>
<dbReference type="KEGG" id="tasa:A1Q1_05865"/>
<protein>
    <submittedName>
        <fullName evidence="1">Uncharacterized protein</fullName>
    </submittedName>
</protein>
<proteinExistence type="predicted"/>
<dbReference type="HOGENOM" id="CLU_1929086_0_0_1"/>
<dbReference type="VEuPathDB" id="FungiDB:A1Q1_05865"/>
<name>J5SHW3_TRIAS</name>
<organism evidence="1 2">
    <name type="scientific">Trichosporon asahii var. asahii (strain ATCC 90039 / CBS 2479 / JCM 2466 / KCTC 7840 / NBRC 103889/ NCYC 2677 / UAMH 7654)</name>
    <name type="common">Yeast</name>
    <dbReference type="NCBI Taxonomy" id="1186058"/>
    <lineage>
        <taxon>Eukaryota</taxon>
        <taxon>Fungi</taxon>
        <taxon>Dikarya</taxon>
        <taxon>Basidiomycota</taxon>
        <taxon>Agaricomycotina</taxon>
        <taxon>Tremellomycetes</taxon>
        <taxon>Trichosporonales</taxon>
        <taxon>Trichosporonaceae</taxon>
        <taxon>Trichosporon</taxon>
    </lineage>
</organism>
<dbReference type="AlphaFoldDB" id="J5SHW3"/>
<dbReference type="Proteomes" id="UP000002748">
    <property type="component" value="Unassembled WGS sequence"/>
</dbReference>
<accession>J5SHW3</accession>
<dbReference type="GeneID" id="25989377"/>
<dbReference type="EMBL" id="ALBS01000322">
    <property type="protein sequence ID" value="EJT45716.1"/>
    <property type="molecule type" value="Genomic_DNA"/>
</dbReference>
<evidence type="ECO:0000313" key="2">
    <source>
        <dbReference type="Proteomes" id="UP000002748"/>
    </source>
</evidence>
<evidence type="ECO:0000313" key="1">
    <source>
        <dbReference type="EMBL" id="EJT45716.1"/>
    </source>
</evidence>
<comment type="caution">
    <text evidence="1">The sequence shown here is derived from an EMBL/GenBank/DDBJ whole genome shotgun (WGS) entry which is preliminary data.</text>
</comment>
<dbReference type="RefSeq" id="XP_014176549.1">
    <property type="nucleotide sequence ID" value="XM_014321074.1"/>
</dbReference>
<gene>
    <name evidence="1" type="ORF">A1Q1_05865</name>
</gene>
<reference evidence="1 2" key="1">
    <citation type="journal article" date="2012" name="Eukaryot. Cell">
        <title>Draft genome sequence of CBS 2479, the standard type strain of Trichosporon asahii.</title>
        <authorList>
            <person name="Yang R.Y."/>
            <person name="Li H.T."/>
            <person name="Zhu H."/>
            <person name="Zhou G.P."/>
            <person name="Wang M."/>
            <person name="Wang L."/>
        </authorList>
    </citation>
    <scope>NUCLEOTIDE SEQUENCE [LARGE SCALE GENOMIC DNA]</scope>
    <source>
        <strain evidence="2">ATCC 90039 / CBS 2479 / JCM 2466 / KCTC 7840 / NCYC 2677 / UAMH 7654</strain>
    </source>
</reference>